<dbReference type="CDD" id="cd16461">
    <property type="entry name" value="RING-H2_EL5-like"/>
    <property type="match status" value="1"/>
</dbReference>
<comment type="catalytic activity">
    <reaction evidence="1">
        <text>S-ubiquitinyl-[E2 ubiquitin-conjugating enzyme]-L-cysteine + [acceptor protein]-L-lysine = [E2 ubiquitin-conjugating enzyme]-L-cysteine + N(6)-ubiquitinyl-[acceptor protein]-L-lysine.</text>
        <dbReference type="EC" id="2.3.2.27"/>
    </reaction>
</comment>
<evidence type="ECO:0000256" key="13">
    <source>
        <dbReference type="PROSITE-ProRule" id="PRU00175"/>
    </source>
</evidence>
<dbReference type="GO" id="GO:0016020">
    <property type="term" value="C:membrane"/>
    <property type="evidence" value="ECO:0007669"/>
    <property type="project" value="UniProtKB-SubCell"/>
</dbReference>
<evidence type="ECO:0000256" key="9">
    <source>
        <dbReference type="ARBA" id="ARBA00022786"/>
    </source>
</evidence>
<evidence type="ECO:0000256" key="4">
    <source>
        <dbReference type="ARBA" id="ARBA00012483"/>
    </source>
</evidence>
<dbReference type="SMART" id="SM00184">
    <property type="entry name" value="RING"/>
    <property type="match status" value="1"/>
</dbReference>
<dbReference type="PROSITE" id="PS50089">
    <property type="entry name" value="ZF_RING_2"/>
    <property type="match status" value="1"/>
</dbReference>
<evidence type="ECO:0000256" key="6">
    <source>
        <dbReference type="ARBA" id="ARBA00022692"/>
    </source>
</evidence>
<dbReference type="PANTHER" id="PTHR46913">
    <property type="entry name" value="RING-H2 FINGER PROTEIN ATL16"/>
    <property type="match status" value="1"/>
</dbReference>
<evidence type="ECO:0000256" key="7">
    <source>
        <dbReference type="ARBA" id="ARBA00022723"/>
    </source>
</evidence>
<comment type="pathway">
    <text evidence="3">Protein modification; protein ubiquitination.</text>
</comment>
<evidence type="ECO:0000256" key="2">
    <source>
        <dbReference type="ARBA" id="ARBA00004167"/>
    </source>
</evidence>
<evidence type="ECO:0000313" key="16">
    <source>
        <dbReference type="EMBL" id="KAG6526401.1"/>
    </source>
</evidence>
<dbReference type="Pfam" id="PF13639">
    <property type="entry name" value="zf-RING_2"/>
    <property type="match status" value="1"/>
</dbReference>
<evidence type="ECO:0000256" key="11">
    <source>
        <dbReference type="ARBA" id="ARBA00022989"/>
    </source>
</evidence>
<dbReference type="InterPro" id="IPR001841">
    <property type="entry name" value="Znf_RING"/>
</dbReference>
<dbReference type="InterPro" id="IPR044600">
    <property type="entry name" value="ATL1/ATL16-like"/>
</dbReference>
<evidence type="ECO:0000313" key="17">
    <source>
        <dbReference type="Proteomes" id="UP000734854"/>
    </source>
</evidence>
<reference evidence="16 17" key="1">
    <citation type="submission" date="2020-08" db="EMBL/GenBank/DDBJ databases">
        <title>Plant Genome Project.</title>
        <authorList>
            <person name="Zhang R.-G."/>
        </authorList>
    </citation>
    <scope>NUCLEOTIDE SEQUENCE [LARGE SCALE GENOMIC DNA]</scope>
    <source>
        <tissue evidence="16">Rhizome</tissue>
    </source>
</reference>
<feature type="transmembrane region" description="Helical" evidence="14">
    <location>
        <begin position="43"/>
        <end position="66"/>
    </location>
</feature>
<keyword evidence="17" id="KW-1185">Reference proteome</keyword>
<dbReference type="Proteomes" id="UP000734854">
    <property type="component" value="Unassembled WGS sequence"/>
</dbReference>
<comment type="subcellular location">
    <subcellularLocation>
        <location evidence="2">Membrane</location>
        <topology evidence="2">Single-pass membrane protein</topology>
    </subcellularLocation>
</comment>
<keyword evidence="9" id="KW-0833">Ubl conjugation pathway</keyword>
<dbReference type="OrthoDB" id="8062037at2759"/>
<gene>
    <name evidence="16" type="ORF">ZIOFF_016385</name>
</gene>
<evidence type="ECO:0000256" key="8">
    <source>
        <dbReference type="ARBA" id="ARBA00022771"/>
    </source>
</evidence>
<evidence type="ECO:0000259" key="15">
    <source>
        <dbReference type="PROSITE" id="PS50089"/>
    </source>
</evidence>
<feature type="domain" description="RING-type" evidence="15">
    <location>
        <begin position="127"/>
        <end position="169"/>
    </location>
</feature>
<keyword evidence="8 13" id="KW-0863">Zinc-finger</keyword>
<dbReference type="PANTHER" id="PTHR46913:SF1">
    <property type="entry name" value="RING-H2 FINGER PROTEIN ATL16"/>
    <property type="match status" value="1"/>
</dbReference>
<dbReference type="GO" id="GO:0016567">
    <property type="term" value="P:protein ubiquitination"/>
    <property type="evidence" value="ECO:0007669"/>
    <property type="project" value="InterPro"/>
</dbReference>
<evidence type="ECO:0000256" key="10">
    <source>
        <dbReference type="ARBA" id="ARBA00022833"/>
    </source>
</evidence>
<keyword evidence="7" id="KW-0479">Metal-binding</keyword>
<organism evidence="16 17">
    <name type="scientific">Zingiber officinale</name>
    <name type="common">Ginger</name>
    <name type="synonym">Amomum zingiber</name>
    <dbReference type="NCBI Taxonomy" id="94328"/>
    <lineage>
        <taxon>Eukaryota</taxon>
        <taxon>Viridiplantae</taxon>
        <taxon>Streptophyta</taxon>
        <taxon>Embryophyta</taxon>
        <taxon>Tracheophyta</taxon>
        <taxon>Spermatophyta</taxon>
        <taxon>Magnoliopsida</taxon>
        <taxon>Liliopsida</taxon>
        <taxon>Zingiberales</taxon>
        <taxon>Zingiberaceae</taxon>
        <taxon>Zingiber</taxon>
    </lineage>
</organism>
<name>A0A8J5HEC6_ZINOF</name>
<evidence type="ECO:0000256" key="14">
    <source>
        <dbReference type="SAM" id="Phobius"/>
    </source>
</evidence>
<evidence type="ECO:0000256" key="12">
    <source>
        <dbReference type="ARBA" id="ARBA00023136"/>
    </source>
</evidence>
<dbReference type="EMBL" id="JACMSC010000004">
    <property type="protein sequence ID" value="KAG6526401.1"/>
    <property type="molecule type" value="Genomic_DNA"/>
</dbReference>
<keyword evidence="12 14" id="KW-0472">Membrane</keyword>
<evidence type="ECO:0000256" key="5">
    <source>
        <dbReference type="ARBA" id="ARBA00022679"/>
    </source>
</evidence>
<dbReference type="AlphaFoldDB" id="A0A8J5HEC6"/>
<dbReference type="FunFam" id="3.30.40.10:FF:000187">
    <property type="entry name" value="E3 ubiquitin-protein ligase ATL6"/>
    <property type="match status" value="1"/>
</dbReference>
<evidence type="ECO:0000256" key="3">
    <source>
        <dbReference type="ARBA" id="ARBA00004906"/>
    </source>
</evidence>
<keyword evidence="10" id="KW-0862">Zinc</keyword>
<keyword evidence="6 14" id="KW-0812">Transmembrane</keyword>
<accession>A0A8J5HEC6</accession>
<protein>
    <recommendedName>
        <fullName evidence="4">RING-type E3 ubiquitin transferase</fullName>
        <ecNumber evidence="4">2.3.2.27</ecNumber>
    </recommendedName>
</protein>
<dbReference type="EC" id="2.3.2.27" evidence="4"/>
<dbReference type="GO" id="GO:0008270">
    <property type="term" value="F:zinc ion binding"/>
    <property type="evidence" value="ECO:0007669"/>
    <property type="project" value="UniProtKB-KW"/>
</dbReference>
<proteinExistence type="predicted"/>
<evidence type="ECO:0000256" key="1">
    <source>
        <dbReference type="ARBA" id="ARBA00000900"/>
    </source>
</evidence>
<keyword evidence="11 14" id="KW-1133">Transmembrane helix</keyword>
<keyword evidence="5" id="KW-0808">Transferase</keyword>
<sequence>MSRNEFRQPTNLSPLIPFPFQFPLPYFPPSPPPPPPPTSSGNFPVLTLSILGILAAAVLLLAYYFVAAPCCFCRRRPDALGGSRRRLRDNFLMLSMGARGLAPSEIRRIPTFQYRKESGAGGGVGDCAVCLGEFREEETIRLLPDCFHVFHVDCIDTWLRSNANCPLCRATITPAGAGAPVPVDRLPAFVRSSGFDQRNRSDDVVIDVKDDEREVERLRQLRRYRSLGARRPLPPSGPMRRSFSVGSVAATDRRLYGEVQKIVQDNPHFQEAAAAAGEGSSGASRIRRGLFSFHRRSSSAAALY</sequence>
<comment type="caution">
    <text evidence="16">The sequence shown here is derived from an EMBL/GenBank/DDBJ whole genome shotgun (WGS) entry which is preliminary data.</text>
</comment>
<dbReference type="GO" id="GO:0061630">
    <property type="term" value="F:ubiquitin protein ligase activity"/>
    <property type="evidence" value="ECO:0007669"/>
    <property type="project" value="UniProtKB-EC"/>
</dbReference>